<keyword evidence="1" id="KW-0812">Transmembrane</keyword>
<dbReference type="EMBL" id="PFBU01000079">
    <property type="protein sequence ID" value="PIR77961.1"/>
    <property type="molecule type" value="Genomic_DNA"/>
</dbReference>
<evidence type="ECO:0000256" key="1">
    <source>
        <dbReference type="SAM" id="Phobius"/>
    </source>
</evidence>
<comment type="caution">
    <text evidence="2">The sequence shown here is derived from an EMBL/GenBank/DDBJ whole genome shotgun (WGS) entry which is preliminary data.</text>
</comment>
<feature type="transmembrane region" description="Helical" evidence="1">
    <location>
        <begin position="6"/>
        <end position="22"/>
    </location>
</feature>
<reference evidence="3" key="1">
    <citation type="submission" date="2017-09" db="EMBL/GenBank/DDBJ databases">
        <title>Depth-based differentiation of microbial function through sediment-hosted aquifers and enrichment of novel symbionts in the deep terrestrial subsurface.</title>
        <authorList>
            <person name="Probst A.J."/>
            <person name="Ladd B."/>
            <person name="Jarett J.K."/>
            <person name="Geller-Mcgrath D.E."/>
            <person name="Sieber C.M.K."/>
            <person name="Emerson J.B."/>
            <person name="Anantharaman K."/>
            <person name="Thomas B.C."/>
            <person name="Malmstrom R."/>
            <person name="Stieglmeier M."/>
            <person name="Klingl A."/>
            <person name="Woyke T."/>
            <person name="Ryan C.M."/>
            <person name="Banfield J.F."/>
        </authorList>
    </citation>
    <scope>NUCLEOTIDE SEQUENCE [LARGE SCALE GENOMIC DNA]</scope>
</reference>
<name>A0A2H0TXM7_9BACT</name>
<keyword evidence="1" id="KW-0472">Membrane</keyword>
<accession>A0A2H0TXM7</accession>
<keyword evidence="1" id="KW-1133">Transmembrane helix</keyword>
<proteinExistence type="predicted"/>
<sequence length="179" mass="20114">MNYQWIIVIALVVVGIVFLSRFRKTKLFSNFPFEDGEEVVFTEEPALLQHKQSSIVGAKTQRNYHVLMRPIVKVTNKGKIIFAQKYKNDALVYAVFSLKNLADEQKNAWKNLGYTFATLSGQDIKATASTKKAAYEITFIGGNSDPVTATMGVNDFIMQIYTNDISSYEKNLGVKIGVQ</sequence>
<evidence type="ECO:0000313" key="2">
    <source>
        <dbReference type="EMBL" id="PIR77961.1"/>
    </source>
</evidence>
<gene>
    <name evidence="2" type="ORF">COU28_04200</name>
</gene>
<dbReference type="Proteomes" id="UP000230852">
    <property type="component" value="Unassembled WGS sequence"/>
</dbReference>
<evidence type="ECO:0000313" key="3">
    <source>
        <dbReference type="Proteomes" id="UP000230852"/>
    </source>
</evidence>
<organism evidence="2 3">
    <name type="scientific">Candidatus Magasanikbacteria bacterium CG10_big_fil_rev_8_21_14_0_10_36_16</name>
    <dbReference type="NCBI Taxonomy" id="1974645"/>
    <lineage>
        <taxon>Bacteria</taxon>
        <taxon>Candidatus Magasanikiibacteriota</taxon>
    </lineage>
</organism>
<dbReference type="AlphaFoldDB" id="A0A2H0TXM7"/>
<protein>
    <submittedName>
        <fullName evidence="2">Uncharacterized protein</fullName>
    </submittedName>
</protein>